<accession>A0A4D6KFS5</accession>
<dbReference type="RefSeq" id="WP_126967113.1">
    <property type="nucleotide sequence ID" value="NZ_CP039375.1"/>
</dbReference>
<dbReference type="KEGG" id="halz:E5139_08725"/>
<keyword evidence="1" id="KW-0812">Transmembrane</keyword>
<evidence type="ECO:0000313" key="3">
    <source>
        <dbReference type="Proteomes" id="UP000297053"/>
    </source>
</evidence>
<reference evidence="2 3" key="2">
    <citation type="submission" date="2019-04" db="EMBL/GenBank/DDBJ databases">
        <authorList>
            <person name="Yang S."/>
            <person name="Wei W."/>
        </authorList>
    </citation>
    <scope>NUCLEOTIDE SEQUENCE [LARGE SCALE GENOMIC DNA]</scope>
    <source>
        <strain evidence="3">ZP60</strain>
    </source>
</reference>
<evidence type="ECO:0000256" key="1">
    <source>
        <dbReference type="SAM" id="Phobius"/>
    </source>
</evidence>
<dbReference type="EMBL" id="CP039375">
    <property type="protein sequence ID" value="QCD65709.1"/>
    <property type="molecule type" value="Genomic_DNA"/>
</dbReference>
<keyword evidence="1" id="KW-1133">Transmembrane helix</keyword>
<feature type="transmembrane region" description="Helical" evidence="1">
    <location>
        <begin position="38"/>
        <end position="56"/>
    </location>
</feature>
<gene>
    <name evidence="2" type="ORF">E5139_08725</name>
</gene>
<sequence>MGRMGKISFGLSTVLLGTIITLDGLVESDLRFHFVLNRMTLAGILMIASGMLYAIGGKSGKIPSFDSDGARILSKAWIWYIGTILMTIAAVLWALKIFS</sequence>
<proteinExistence type="predicted"/>
<feature type="transmembrane region" description="Helical" evidence="1">
    <location>
        <begin position="77"/>
        <end position="95"/>
    </location>
</feature>
<keyword evidence="1" id="KW-0472">Membrane</keyword>
<dbReference type="GeneID" id="42179015"/>
<dbReference type="AlphaFoldDB" id="A0A4D6KFS5"/>
<name>A0A4D6KFS5_9EURY</name>
<protein>
    <submittedName>
        <fullName evidence="2">Uncharacterized protein</fullName>
    </submittedName>
</protein>
<dbReference type="Proteomes" id="UP000297053">
    <property type="component" value="Chromosome"/>
</dbReference>
<organism evidence="2 3">
    <name type="scientific">Halomicrobium mukohataei</name>
    <dbReference type="NCBI Taxonomy" id="57705"/>
    <lineage>
        <taxon>Archaea</taxon>
        <taxon>Methanobacteriati</taxon>
        <taxon>Methanobacteriota</taxon>
        <taxon>Stenosarchaea group</taxon>
        <taxon>Halobacteria</taxon>
        <taxon>Halobacteriales</taxon>
        <taxon>Haloarculaceae</taxon>
        <taxon>Halomicrobium</taxon>
    </lineage>
</organism>
<evidence type="ECO:0000313" key="2">
    <source>
        <dbReference type="EMBL" id="QCD65709.1"/>
    </source>
</evidence>
<reference evidence="2 3" key="1">
    <citation type="submission" date="2019-04" db="EMBL/GenBank/DDBJ databases">
        <title>Complete genome sequence of Arthrobacter sp. ZXY-2 associated with effective atrazine degradation and salt adaptation.</title>
        <authorList>
            <person name="Zhao X."/>
        </authorList>
    </citation>
    <scope>NUCLEOTIDE SEQUENCE [LARGE SCALE GENOMIC DNA]</scope>
    <source>
        <strain evidence="3">ZP60</strain>
    </source>
</reference>